<dbReference type="EMBL" id="CP086714">
    <property type="protein sequence ID" value="WOO78154.1"/>
    <property type="molecule type" value="Genomic_DNA"/>
</dbReference>
<reference evidence="3" key="1">
    <citation type="submission" date="2023-10" db="EMBL/GenBank/DDBJ databases">
        <authorList>
            <person name="Noh H."/>
        </authorList>
    </citation>
    <scope>NUCLEOTIDE SEQUENCE</scope>
    <source>
        <strain evidence="3">DUCC4014</strain>
    </source>
</reference>
<dbReference type="AlphaFoldDB" id="A0AAF0Y4K9"/>
<gene>
    <name evidence="3" type="ORF">LOC62_01G001704</name>
</gene>
<sequence>MLIRSLVTLACALTAAASAIPALDSEHELEERGRHARPPTVQVRPGDPHQCGNVRASWTGVPPFQVEFGLWRGPVATHGGFLSRFGLYDTQQTSYDWTVIIPKGTPFQVQVTDSTGRLAWYRATVRGGNKKCDLFTTWSVGPLPSTTYIPPGTSPLPPITTVGSAGPPVTTTPSPTEKICYFTPSHKSGESYQVIPTPCGSSPLTTVGSAGPPVTTKPSPTEKVCYSTPSHRSGDSYQVIPTPCGSSPPVTPPPATTAPPRSTTTTSSTSSKKICYSTPPHPSDAVSWQVFPTPCPGE</sequence>
<dbReference type="RefSeq" id="XP_062624186.1">
    <property type="nucleotide sequence ID" value="XM_062768202.1"/>
</dbReference>
<feature type="compositionally biased region" description="Low complexity" evidence="1">
    <location>
        <begin position="258"/>
        <end position="271"/>
    </location>
</feature>
<evidence type="ECO:0000313" key="3">
    <source>
        <dbReference type="EMBL" id="WOO78154.1"/>
    </source>
</evidence>
<organism evidence="3 4">
    <name type="scientific">Vanrija pseudolonga</name>
    <dbReference type="NCBI Taxonomy" id="143232"/>
    <lineage>
        <taxon>Eukaryota</taxon>
        <taxon>Fungi</taxon>
        <taxon>Dikarya</taxon>
        <taxon>Basidiomycota</taxon>
        <taxon>Agaricomycotina</taxon>
        <taxon>Tremellomycetes</taxon>
        <taxon>Trichosporonales</taxon>
        <taxon>Trichosporonaceae</taxon>
        <taxon>Vanrija</taxon>
    </lineage>
</organism>
<feature type="region of interest" description="Disordered" evidence="1">
    <location>
        <begin position="203"/>
        <end position="298"/>
    </location>
</feature>
<dbReference type="Proteomes" id="UP000827549">
    <property type="component" value="Chromosome 1"/>
</dbReference>
<accession>A0AAF0Y4K9</accession>
<evidence type="ECO:0000313" key="4">
    <source>
        <dbReference type="Proteomes" id="UP000827549"/>
    </source>
</evidence>
<feature type="chain" id="PRO_5041999355" evidence="2">
    <location>
        <begin position="20"/>
        <end position="298"/>
    </location>
</feature>
<evidence type="ECO:0000256" key="2">
    <source>
        <dbReference type="SAM" id="SignalP"/>
    </source>
</evidence>
<dbReference type="GeneID" id="87804959"/>
<name>A0AAF0Y4K9_9TREE</name>
<feature type="signal peptide" evidence="2">
    <location>
        <begin position="1"/>
        <end position="19"/>
    </location>
</feature>
<protein>
    <submittedName>
        <fullName evidence="3">Uncharacterized protein</fullName>
    </submittedName>
</protein>
<feature type="region of interest" description="Disordered" evidence="1">
    <location>
        <begin position="28"/>
        <end position="48"/>
    </location>
</feature>
<keyword evidence="2" id="KW-0732">Signal</keyword>
<keyword evidence="4" id="KW-1185">Reference proteome</keyword>
<proteinExistence type="predicted"/>
<evidence type="ECO:0000256" key="1">
    <source>
        <dbReference type="SAM" id="MobiDB-lite"/>
    </source>
</evidence>